<dbReference type="PANTHER" id="PTHR13370">
    <property type="entry name" value="RNA METHYLASE-RELATED"/>
    <property type="match status" value="1"/>
</dbReference>
<dbReference type="GO" id="GO:0008170">
    <property type="term" value="F:N-methyltransferase activity"/>
    <property type="evidence" value="ECO:0007669"/>
    <property type="project" value="InterPro"/>
</dbReference>
<reference evidence="5 6" key="1">
    <citation type="submission" date="2019-04" db="EMBL/GenBank/DDBJ databases">
        <title>Complete genome sequencing of Piscirickettsia salmonis strain Psal-009.</title>
        <authorList>
            <person name="Schober I."/>
            <person name="Bunk B."/>
            <person name="Sproer C."/>
            <person name="Carril G.P."/>
            <person name="Riedel T."/>
            <person name="Flores-Herrera P.A."/>
            <person name="Nourdin-Galindo G."/>
            <person name="Marshall S.H."/>
            <person name="Overmann J."/>
        </authorList>
    </citation>
    <scope>NUCLEOTIDE SEQUENCE [LARGE SCALE GENOMIC DNA]</scope>
    <source>
        <strain evidence="5 6">Psal-009</strain>
    </source>
</reference>
<dbReference type="InterPro" id="IPR002941">
    <property type="entry name" value="DNA_methylase_N4/N6"/>
</dbReference>
<keyword evidence="6" id="KW-1185">Reference proteome</keyword>
<dbReference type="GO" id="GO:0032259">
    <property type="term" value="P:methylation"/>
    <property type="evidence" value="ECO:0007669"/>
    <property type="project" value="UniProtKB-KW"/>
</dbReference>
<dbReference type="PANTHER" id="PTHR13370:SF24">
    <property type="entry name" value="TYPE III RESTRICTION-MODIFICATION ENZYME STYLTI MOD SUBUNIT"/>
    <property type="match status" value="1"/>
</dbReference>
<dbReference type="EMBL" id="CP038908">
    <property type="protein sequence ID" value="QGO06515.1"/>
    <property type="molecule type" value="Genomic_DNA"/>
</dbReference>
<dbReference type="Proteomes" id="UP000422232">
    <property type="component" value="Chromosome"/>
</dbReference>
<dbReference type="InterPro" id="IPR002052">
    <property type="entry name" value="DNA_methylase_N6_adenine_CS"/>
</dbReference>
<dbReference type="InterPro" id="IPR001091">
    <property type="entry name" value="RM_Methyltransferase"/>
</dbReference>
<dbReference type="Pfam" id="PF01555">
    <property type="entry name" value="N6_N4_Mtase"/>
    <property type="match status" value="1"/>
</dbReference>
<dbReference type="PRINTS" id="PR00508">
    <property type="entry name" value="S21N4MTFRASE"/>
</dbReference>
<dbReference type="PROSITE" id="PS00092">
    <property type="entry name" value="N6_MTASE"/>
    <property type="match status" value="1"/>
</dbReference>
<dbReference type="EC" id="2.1.1.-" evidence="4"/>
<protein>
    <recommendedName>
        <fullName evidence="4">Methyltransferase</fullName>
        <ecNumber evidence="4">2.1.1.-</ecNumber>
    </recommendedName>
</protein>
<dbReference type="REBASE" id="368606">
    <property type="entry name" value="M.Psa009ORF2430P"/>
</dbReference>
<keyword evidence="3 5" id="KW-0808">Transferase</keyword>
<evidence type="ECO:0000256" key="4">
    <source>
        <dbReference type="RuleBase" id="RU362026"/>
    </source>
</evidence>
<gene>
    <name evidence="5" type="primary">yhdJ</name>
    <name evidence="5" type="ORF">Psal009_02430</name>
</gene>
<comment type="similarity">
    <text evidence="1 4">Belongs to the N(4)/N(6)-methyltransferase family.</text>
</comment>
<dbReference type="REBASE" id="369401">
    <property type="entry name" value="M.Psa159ORF1047P"/>
</dbReference>
<dbReference type="SUPFAM" id="SSF53335">
    <property type="entry name" value="S-adenosyl-L-methionine-dependent methyltransferases"/>
    <property type="match status" value="1"/>
</dbReference>
<dbReference type="InterPro" id="IPR029063">
    <property type="entry name" value="SAM-dependent_MTases_sf"/>
</dbReference>
<dbReference type="FunFam" id="3.40.50.150:FF:000347">
    <property type="entry name" value="Methyltransferase"/>
    <property type="match status" value="1"/>
</dbReference>
<keyword evidence="2 5" id="KW-0489">Methyltransferase</keyword>
<evidence type="ECO:0000256" key="2">
    <source>
        <dbReference type="ARBA" id="ARBA00022603"/>
    </source>
</evidence>
<accession>A0A9Q6LMU4</accession>
<name>A0A9Q6LMU4_PISSA</name>
<sequence>MMNATEYQVKHNDCLAELREIAENSVDLIYLDPPFFTQRQISGPPQGNEASAYQFNDIWTGRHEYLYFLQVRLVELQRILKPTGSLFFHCDQRAGHWVRMLLDDIFSVDQFRSEIIWHYKRWSNVKKGLQSTHQKIFFYTKTDDFTFNHLYGEYSPTTNVEQLLQKRTRDEEGKSVYAKDEKGEHVLNEAKQGVPLGDVWDDIPYLNPNAKERTGYPTQKPLLLLERIIQLASHAGDIVLDPFCGSGTSLVAAKLLGRNAVGIDSSEEAVTLTQERLETMIRTDSKVVQFGREFIYKTEGYILEAVKALGATLVSRDSRIDGLLAQRFRGMPVPLRVQRLGESLQRAVGRLVQYRVMNQQVERMVLVRTDMKDRIELPEKVVLVDHPKFFLKNKLYSYF</sequence>
<dbReference type="GO" id="GO:0005737">
    <property type="term" value="C:cytoplasm"/>
    <property type="evidence" value="ECO:0007669"/>
    <property type="project" value="TreeGrafter"/>
</dbReference>
<dbReference type="CDD" id="cd02440">
    <property type="entry name" value="AdoMet_MTases"/>
    <property type="match status" value="1"/>
</dbReference>
<evidence type="ECO:0000256" key="1">
    <source>
        <dbReference type="ARBA" id="ARBA00006594"/>
    </source>
</evidence>
<dbReference type="AlphaFoldDB" id="A0A9Q6LMU4"/>
<dbReference type="Gene3D" id="3.40.50.150">
    <property type="entry name" value="Vaccinia Virus protein VP39"/>
    <property type="match status" value="1"/>
</dbReference>
<dbReference type="RefSeq" id="WP_016211966.1">
    <property type="nucleotide sequence ID" value="NZ_CP038891.1"/>
</dbReference>
<organism evidence="5 6">
    <name type="scientific">Piscirickettsia salmonis</name>
    <dbReference type="NCBI Taxonomy" id="1238"/>
    <lineage>
        <taxon>Bacteria</taxon>
        <taxon>Pseudomonadati</taxon>
        <taxon>Pseudomonadota</taxon>
        <taxon>Gammaproteobacteria</taxon>
        <taxon>Thiotrichales</taxon>
        <taxon>Piscirickettsiaceae</taxon>
        <taxon>Piscirickettsia</taxon>
    </lineage>
</organism>
<dbReference type="GO" id="GO:0003677">
    <property type="term" value="F:DNA binding"/>
    <property type="evidence" value="ECO:0007669"/>
    <property type="project" value="InterPro"/>
</dbReference>
<evidence type="ECO:0000256" key="3">
    <source>
        <dbReference type="ARBA" id="ARBA00022679"/>
    </source>
</evidence>
<evidence type="ECO:0000313" key="5">
    <source>
        <dbReference type="EMBL" id="QGO06515.1"/>
    </source>
</evidence>
<proteinExistence type="inferred from homology"/>
<evidence type="ECO:0000313" key="6">
    <source>
        <dbReference type="Proteomes" id="UP000422232"/>
    </source>
</evidence>